<evidence type="ECO:0000256" key="5">
    <source>
        <dbReference type="SAM" id="MobiDB-lite"/>
    </source>
</evidence>
<sequence length="330" mass="36307">MAVDLEDIKRRVSKKATFENAVADLQKLLQDSPGLVSQDAVFDIMKRIMVLLRTRFTSPAFWRAGRRLYETAKEKDTDAARTAKYEDCIQSCAEHLGEVPSSSTAEGPAVQDAQHRPYLFEGQMSSEQEAPPRRRGVEDLLIALAERARASNGTMAASNEEADPAEDSNAPDNDIDATAQQIGDLPSAAELEEELAVALAEALAESEAMTGQQPGHKPPASKHAVKALTREKLSAQRLRQLGGPDVQCSVCREDLVVGDEVQIMPCNDGHVFHPPCLKPWLQEHNSCPVCRHELPTDDDSYERQKERDRENAEGAKGAANAVQHNEFIFV</sequence>
<feature type="region of interest" description="Disordered" evidence="5">
    <location>
        <begin position="293"/>
        <end position="318"/>
    </location>
</feature>
<feature type="domain" description="RING-type" evidence="6">
    <location>
        <begin position="248"/>
        <end position="291"/>
    </location>
</feature>
<proteinExistence type="predicted"/>
<evidence type="ECO:0000259" key="6">
    <source>
        <dbReference type="PROSITE" id="PS50089"/>
    </source>
</evidence>
<dbReference type="EMBL" id="CAXHTA020000007">
    <property type="protein sequence ID" value="CAL5222394.1"/>
    <property type="molecule type" value="Genomic_DNA"/>
</dbReference>
<feature type="region of interest" description="Disordered" evidence="5">
    <location>
        <begin position="151"/>
        <end position="177"/>
    </location>
</feature>
<dbReference type="InterPro" id="IPR001841">
    <property type="entry name" value="Znf_RING"/>
</dbReference>
<evidence type="ECO:0000256" key="1">
    <source>
        <dbReference type="ARBA" id="ARBA00022723"/>
    </source>
</evidence>
<evidence type="ECO:0000256" key="3">
    <source>
        <dbReference type="ARBA" id="ARBA00022833"/>
    </source>
</evidence>
<organism evidence="7 8">
    <name type="scientific">Coccomyxa viridis</name>
    <dbReference type="NCBI Taxonomy" id="1274662"/>
    <lineage>
        <taxon>Eukaryota</taxon>
        <taxon>Viridiplantae</taxon>
        <taxon>Chlorophyta</taxon>
        <taxon>core chlorophytes</taxon>
        <taxon>Trebouxiophyceae</taxon>
        <taxon>Trebouxiophyceae incertae sedis</taxon>
        <taxon>Coccomyxaceae</taxon>
        <taxon>Coccomyxa</taxon>
    </lineage>
</organism>
<dbReference type="InterPro" id="IPR013083">
    <property type="entry name" value="Znf_RING/FYVE/PHD"/>
</dbReference>
<dbReference type="PANTHER" id="PTHR45931">
    <property type="entry name" value="SI:CH211-59O9.10"/>
    <property type="match status" value="1"/>
</dbReference>
<gene>
    <name evidence="7" type="primary">g4752</name>
    <name evidence="7" type="ORF">VP750_LOCUS4053</name>
</gene>
<keyword evidence="3" id="KW-0862">Zinc</keyword>
<reference evidence="7 8" key="1">
    <citation type="submission" date="2024-06" db="EMBL/GenBank/DDBJ databases">
        <authorList>
            <person name="Kraege A."/>
            <person name="Thomma B."/>
        </authorList>
    </citation>
    <scope>NUCLEOTIDE SEQUENCE [LARGE SCALE GENOMIC DNA]</scope>
</reference>
<evidence type="ECO:0000313" key="7">
    <source>
        <dbReference type="EMBL" id="CAL5222394.1"/>
    </source>
</evidence>
<name>A0ABP1FU19_9CHLO</name>
<keyword evidence="2 4" id="KW-0863">Zinc-finger</keyword>
<keyword evidence="8" id="KW-1185">Reference proteome</keyword>
<feature type="region of interest" description="Disordered" evidence="5">
    <location>
        <begin position="206"/>
        <end position="226"/>
    </location>
</feature>
<protein>
    <submittedName>
        <fullName evidence="7">G4752 protein</fullName>
    </submittedName>
</protein>
<evidence type="ECO:0000256" key="2">
    <source>
        <dbReference type="ARBA" id="ARBA00022771"/>
    </source>
</evidence>
<dbReference type="InterPro" id="IPR051834">
    <property type="entry name" value="RING_finger_E3_ligase"/>
</dbReference>
<dbReference type="PROSITE" id="PS50089">
    <property type="entry name" value="ZF_RING_2"/>
    <property type="match status" value="1"/>
</dbReference>
<comment type="caution">
    <text evidence="7">The sequence shown here is derived from an EMBL/GenBank/DDBJ whole genome shotgun (WGS) entry which is preliminary data.</text>
</comment>
<evidence type="ECO:0000256" key="4">
    <source>
        <dbReference type="PROSITE-ProRule" id="PRU00175"/>
    </source>
</evidence>
<accession>A0ABP1FU19</accession>
<dbReference type="CDD" id="cd16667">
    <property type="entry name" value="RING-H2_RNF126-like"/>
    <property type="match status" value="1"/>
</dbReference>
<feature type="compositionally biased region" description="Basic and acidic residues" evidence="5">
    <location>
        <begin position="293"/>
        <end position="313"/>
    </location>
</feature>
<dbReference type="SMART" id="SM00184">
    <property type="entry name" value="RING"/>
    <property type="match status" value="1"/>
</dbReference>
<dbReference type="Gene3D" id="3.30.40.10">
    <property type="entry name" value="Zinc/RING finger domain, C3HC4 (zinc finger)"/>
    <property type="match status" value="1"/>
</dbReference>
<dbReference type="Pfam" id="PF13639">
    <property type="entry name" value="zf-RING_2"/>
    <property type="match status" value="1"/>
</dbReference>
<keyword evidence="1" id="KW-0479">Metal-binding</keyword>
<dbReference type="SUPFAM" id="SSF57850">
    <property type="entry name" value="RING/U-box"/>
    <property type="match status" value="1"/>
</dbReference>
<dbReference type="Proteomes" id="UP001497392">
    <property type="component" value="Unassembled WGS sequence"/>
</dbReference>
<dbReference type="PANTHER" id="PTHR45931:SF3">
    <property type="entry name" value="RING ZINC FINGER-CONTAINING PROTEIN"/>
    <property type="match status" value="1"/>
</dbReference>
<evidence type="ECO:0000313" key="8">
    <source>
        <dbReference type="Proteomes" id="UP001497392"/>
    </source>
</evidence>